<dbReference type="SUPFAM" id="SSF56529">
    <property type="entry name" value="FAH"/>
    <property type="match status" value="1"/>
</dbReference>
<dbReference type="GO" id="GO:0046872">
    <property type="term" value="F:metal ion binding"/>
    <property type="evidence" value="ECO:0007669"/>
    <property type="project" value="UniProtKB-KW"/>
</dbReference>
<evidence type="ECO:0000256" key="2">
    <source>
        <dbReference type="ARBA" id="ARBA00022723"/>
    </source>
</evidence>
<keyword evidence="5" id="KW-1185">Reference proteome</keyword>
<dbReference type="FunFam" id="3.90.850.10:FF:000002">
    <property type="entry name" value="2-hydroxyhepta-2,4-diene-1,7-dioate isomerase"/>
    <property type="match status" value="1"/>
</dbReference>
<evidence type="ECO:0000256" key="1">
    <source>
        <dbReference type="ARBA" id="ARBA00010211"/>
    </source>
</evidence>
<evidence type="ECO:0000259" key="3">
    <source>
        <dbReference type="Pfam" id="PF01557"/>
    </source>
</evidence>
<dbReference type="RefSeq" id="WP_169409826.1">
    <property type="nucleotide sequence ID" value="NZ_JAAXKZ010000003.1"/>
</dbReference>
<dbReference type="InterPro" id="IPR011234">
    <property type="entry name" value="Fumarylacetoacetase-like_C"/>
</dbReference>
<accession>A0A848DCM4</accession>
<evidence type="ECO:0000313" key="5">
    <source>
        <dbReference type="Proteomes" id="UP000586918"/>
    </source>
</evidence>
<feature type="domain" description="Fumarylacetoacetase-like C-terminal" evidence="3">
    <location>
        <begin position="67"/>
        <end position="269"/>
    </location>
</feature>
<sequence>MRLATIRTASGTRAVRIDAGTAVETGESDLRGLLERPDWAAHAANAAGPVHPLDGLDYAPLVPSPEKIICVGLNYRDHILEMGNQPPSYPTVFAKFPPALVGAYDDIELPAVSEQIDYEAELTVVIGRPVRHANVEEAAAAIAGYTILNDVSVRDWQTRTKQFLQGKTFQHSTPLGPVLVTPDELPAGGLAISTALDGEVMQQSTTAELVFGPVDLVRYLSTILTLNPGDVIATGTPGGVGHARKPPRYLTDGATLVTAIAGIGECRNVCRAETIDPEKLETVLTNGKPA</sequence>
<dbReference type="AlphaFoldDB" id="A0A848DCM4"/>
<gene>
    <name evidence="4" type="ORF">HF519_01720</name>
</gene>
<name>A0A848DCM4_9PSEU</name>
<dbReference type="InterPro" id="IPR051121">
    <property type="entry name" value="FAH"/>
</dbReference>
<keyword evidence="2" id="KW-0479">Metal-binding</keyword>
<dbReference type="Pfam" id="PF01557">
    <property type="entry name" value="FAA_hydrolase"/>
    <property type="match status" value="1"/>
</dbReference>
<dbReference type="PANTHER" id="PTHR42796:SF4">
    <property type="entry name" value="FUMARYLACETOACETATE HYDROLASE DOMAIN-CONTAINING PROTEIN 2A"/>
    <property type="match status" value="1"/>
</dbReference>
<comment type="caution">
    <text evidence="4">The sequence shown here is derived from an EMBL/GenBank/DDBJ whole genome shotgun (WGS) entry which is preliminary data.</text>
</comment>
<dbReference type="GO" id="GO:0016853">
    <property type="term" value="F:isomerase activity"/>
    <property type="evidence" value="ECO:0007669"/>
    <property type="project" value="UniProtKB-ARBA"/>
</dbReference>
<reference evidence="4 5" key="1">
    <citation type="submission" date="2020-04" db="EMBL/GenBank/DDBJ databases">
        <authorList>
            <person name="Klaysubun C."/>
            <person name="Duangmal K."/>
            <person name="Lipun K."/>
        </authorList>
    </citation>
    <scope>NUCLEOTIDE SEQUENCE [LARGE SCALE GENOMIC DNA]</scope>
    <source>
        <strain evidence="4 5">DSM 45300</strain>
    </source>
</reference>
<dbReference type="Gene3D" id="3.90.850.10">
    <property type="entry name" value="Fumarylacetoacetase-like, C-terminal domain"/>
    <property type="match status" value="1"/>
</dbReference>
<dbReference type="EMBL" id="JAAXKZ010000003">
    <property type="protein sequence ID" value="NMH90332.1"/>
    <property type="molecule type" value="Genomic_DNA"/>
</dbReference>
<dbReference type="GO" id="GO:0019752">
    <property type="term" value="P:carboxylic acid metabolic process"/>
    <property type="evidence" value="ECO:0007669"/>
    <property type="project" value="UniProtKB-ARBA"/>
</dbReference>
<comment type="similarity">
    <text evidence="1">Belongs to the FAH family.</text>
</comment>
<protein>
    <submittedName>
        <fullName evidence="4">Fumarylacetoacetate hydrolase family protein</fullName>
    </submittedName>
</protein>
<dbReference type="Proteomes" id="UP000586918">
    <property type="component" value="Unassembled WGS sequence"/>
</dbReference>
<evidence type="ECO:0000313" key="4">
    <source>
        <dbReference type="EMBL" id="NMH90332.1"/>
    </source>
</evidence>
<keyword evidence="4" id="KW-0378">Hydrolase</keyword>
<dbReference type="InterPro" id="IPR036663">
    <property type="entry name" value="Fumarylacetoacetase_C_sf"/>
</dbReference>
<dbReference type="GO" id="GO:0016787">
    <property type="term" value="F:hydrolase activity"/>
    <property type="evidence" value="ECO:0007669"/>
    <property type="project" value="UniProtKB-KW"/>
</dbReference>
<organism evidence="4 5">
    <name type="scientific">Pseudonocardia bannensis</name>
    <dbReference type="NCBI Taxonomy" id="630973"/>
    <lineage>
        <taxon>Bacteria</taxon>
        <taxon>Bacillati</taxon>
        <taxon>Actinomycetota</taxon>
        <taxon>Actinomycetes</taxon>
        <taxon>Pseudonocardiales</taxon>
        <taxon>Pseudonocardiaceae</taxon>
        <taxon>Pseudonocardia</taxon>
    </lineage>
</organism>
<dbReference type="PANTHER" id="PTHR42796">
    <property type="entry name" value="FUMARYLACETOACETATE HYDROLASE DOMAIN-CONTAINING PROTEIN 2A-RELATED"/>
    <property type="match status" value="1"/>
</dbReference>
<proteinExistence type="inferred from homology"/>